<gene>
    <name evidence="2" type="ORF">Kalk_16715</name>
</gene>
<reference evidence="3" key="1">
    <citation type="submission" date="2017-08" db="EMBL/GenBank/DDBJ databases">
        <title>Direct submision.</title>
        <authorList>
            <person name="Kim S.-J."/>
            <person name="Rhee S.-K."/>
        </authorList>
    </citation>
    <scope>NUCLEOTIDE SEQUENCE [LARGE SCALE GENOMIC DNA]</scope>
    <source>
        <strain evidence="3">GI5</strain>
    </source>
</reference>
<keyword evidence="3" id="KW-1185">Reference proteome</keyword>
<feature type="transmembrane region" description="Helical" evidence="1">
    <location>
        <begin position="114"/>
        <end position="138"/>
    </location>
</feature>
<protein>
    <submittedName>
        <fullName evidence="2">Peptidase</fullName>
    </submittedName>
</protein>
<dbReference type="PANTHER" id="PTHR36434:SF1">
    <property type="entry name" value="MEMBRANE PROTEASE YUGP-RELATED"/>
    <property type="match status" value="1"/>
</dbReference>
<evidence type="ECO:0000256" key="1">
    <source>
        <dbReference type="SAM" id="Phobius"/>
    </source>
</evidence>
<dbReference type="AlphaFoldDB" id="A0A2K9LNZ6"/>
<dbReference type="Proteomes" id="UP000235116">
    <property type="component" value="Chromosome"/>
</dbReference>
<dbReference type="PANTHER" id="PTHR36434">
    <property type="entry name" value="MEMBRANE PROTEASE YUGP-RELATED"/>
    <property type="match status" value="1"/>
</dbReference>
<proteinExistence type="predicted"/>
<sequence>MIYVVLVLLLLGVMFYPQYATRRILRKHSQNRDDFPGTGGEFARHLLDRFSVHGVGVETTNQGDHYDPTERMVRLTPEYYDGKSLTAVVVAAHEVGHAIQHHQGSGGLVARYRLAVLAGVASKAAQIALIALPLLAGVSPGLMRVALVIMVLGVLMSTLVHLITLPVEWDASFNKALPILQKGNYLSQQDMLAARHILRACALTYVSASLASVLIAFRWLRWLR</sequence>
<dbReference type="InterPro" id="IPR007395">
    <property type="entry name" value="Zn_peptidase_2"/>
</dbReference>
<keyword evidence="1" id="KW-0812">Transmembrane</keyword>
<accession>A0A2K9LNZ6</accession>
<dbReference type="RefSeq" id="WP_101895345.1">
    <property type="nucleotide sequence ID" value="NZ_CP022684.1"/>
</dbReference>
<dbReference type="KEGG" id="kak:Kalk_16715"/>
<name>A0A2K9LNZ6_9GAMM</name>
<keyword evidence="1" id="KW-1133">Transmembrane helix</keyword>
<dbReference type="OrthoDB" id="9805386at2"/>
<organism evidence="2 3">
    <name type="scientific">Ketobacter alkanivorans</name>
    <dbReference type="NCBI Taxonomy" id="1917421"/>
    <lineage>
        <taxon>Bacteria</taxon>
        <taxon>Pseudomonadati</taxon>
        <taxon>Pseudomonadota</taxon>
        <taxon>Gammaproteobacteria</taxon>
        <taxon>Pseudomonadales</taxon>
        <taxon>Ketobacteraceae</taxon>
        <taxon>Ketobacter</taxon>
    </lineage>
</organism>
<evidence type="ECO:0000313" key="3">
    <source>
        <dbReference type="Proteomes" id="UP000235116"/>
    </source>
</evidence>
<feature type="transmembrane region" description="Helical" evidence="1">
    <location>
        <begin position="145"/>
        <end position="165"/>
    </location>
</feature>
<dbReference type="EMBL" id="CP022684">
    <property type="protein sequence ID" value="AUM13970.1"/>
    <property type="molecule type" value="Genomic_DNA"/>
</dbReference>
<feature type="transmembrane region" description="Helical" evidence="1">
    <location>
        <begin position="197"/>
        <end position="220"/>
    </location>
</feature>
<evidence type="ECO:0000313" key="2">
    <source>
        <dbReference type="EMBL" id="AUM13970.1"/>
    </source>
</evidence>
<dbReference type="Pfam" id="PF04298">
    <property type="entry name" value="Zn_peptidase_2"/>
    <property type="match status" value="1"/>
</dbReference>
<keyword evidence="1" id="KW-0472">Membrane</keyword>